<evidence type="ECO:0000256" key="10">
    <source>
        <dbReference type="SAM" id="Phobius"/>
    </source>
</evidence>
<dbReference type="GO" id="GO:0015627">
    <property type="term" value="C:type II protein secretion system complex"/>
    <property type="evidence" value="ECO:0007669"/>
    <property type="project" value="InterPro"/>
</dbReference>
<keyword evidence="8 10" id="KW-1133">Transmembrane helix</keyword>
<keyword evidence="12" id="KW-1185">Reference proteome</keyword>
<dbReference type="Gene3D" id="3.30.1360.100">
    <property type="entry name" value="General secretion pathway protein M, EpsM"/>
    <property type="match status" value="1"/>
</dbReference>
<dbReference type="GO" id="GO:0005886">
    <property type="term" value="C:plasma membrane"/>
    <property type="evidence" value="ECO:0007669"/>
    <property type="project" value="UniProtKB-SubCell"/>
</dbReference>
<comment type="similarity">
    <text evidence="2">Belongs to the GSP M family.</text>
</comment>
<evidence type="ECO:0000256" key="8">
    <source>
        <dbReference type="ARBA" id="ARBA00022989"/>
    </source>
</evidence>
<dbReference type="AlphaFoldDB" id="A0A0C2BY68"/>
<comment type="caution">
    <text evidence="11">The sequence shown here is derived from an EMBL/GenBank/DDBJ whole genome shotgun (WGS) entry which is preliminary data.</text>
</comment>
<organism evidence="11 12">
    <name type="scientific">Noviherbaspirillum autotrophicum</name>
    <dbReference type="NCBI Taxonomy" id="709839"/>
    <lineage>
        <taxon>Bacteria</taxon>
        <taxon>Pseudomonadati</taxon>
        <taxon>Pseudomonadota</taxon>
        <taxon>Betaproteobacteria</taxon>
        <taxon>Burkholderiales</taxon>
        <taxon>Oxalobacteraceae</taxon>
        <taxon>Noviherbaspirillum</taxon>
    </lineage>
</organism>
<dbReference type="OrthoDB" id="8563628at2"/>
<keyword evidence="4" id="KW-1003">Cell membrane</keyword>
<dbReference type="STRING" id="709839.TSA66_22495"/>
<evidence type="ECO:0000256" key="1">
    <source>
        <dbReference type="ARBA" id="ARBA00004377"/>
    </source>
</evidence>
<gene>
    <name evidence="11" type="ORF">TSA66_22495</name>
</gene>
<proteinExistence type="inferred from homology"/>
<keyword evidence="6 10" id="KW-0812">Transmembrane</keyword>
<evidence type="ECO:0000256" key="9">
    <source>
        <dbReference type="ARBA" id="ARBA00023136"/>
    </source>
</evidence>
<evidence type="ECO:0000256" key="6">
    <source>
        <dbReference type="ARBA" id="ARBA00022692"/>
    </source>
</evidence>
<dbReference type="Proteomes" id="UP000031572">
    <property type="component" value="Unassembled WGS sequence"/>
</dbReference>
<evidence type="ECO:0000256" key="4">
    <source>
        <dbReference type="ARBA" id="ARBA00022475"/>
    </source>
</evidence>
<dbReference type="GO" id="GO:0015628">
    <property type="term" value="P:protein secretion by the type II secretion system"/>
    <property type="evidence" value="ECO:0007669"/>
    <property type="project" value="InterPro"/>
</dbReference>
<accession>A0A0C2BY68</accession>
<name>A0A0C2BY68_9BURK</name>
<dbReference type="InterPro" id="IPR023229">
    <property type="entry name" value="T2SS_M_periplasmic_sf"/>
</dbReference>
<evidence type="ECO:0000256" key="5">
    <source>
        <dbReference type="ARBA" id="ARBA00022519"/>
    </source>
</evidence>
<comment type="subcellular location">
    <subcellularLocation>
        <location evidence="1">Cell inner membrane</location>
        <topology evidence="1">Single-pass membrane protein</topology>
    </subcellularLocation>
</comment>
<dbReference type="RefSeq" id="WP_040041597.1">
    <property type="nucleotide sequence ID" value="NZ_JWJG01000028.1"/>
</dbReference>
<evidence type="ECO:0000256" key="3">
    <source>
        <dbReference type="ARBA" id="ARBA00022448"/>
    </source>
</evidence>
<evidence type="ECO:0000256" key="2">
    <source>
        <dbReference type="ARBA" id="ARBA00010637"/>
    </source>
</evidence>
<dbReference type="EMBL" id="JWJG01000028">
    <property type="protein sequence ID" value="KIF82966.1"/>
    <property type="molecule type" value="Genomic_DNA"/>
</dbReference>
<dbReference type="Pfam" id="PF04612">
    <property type="entry name" value="T2SSM"/>
    <property type="match status" value="1"/>
</dbReference>
<keyword evidence="3" id="KW-0813">Transport</keyword>
<feature type="transmembrane region" description="Helical" evidence="10">
    <location>
        <begin position="26"/>
        <end position="48"/>
    </location>
</feature>
<keyword evidence="5" id="KW-0997">Cell inner membrane</keyword>
<dbReference type="InterPro" id="IPR007690">
    <property type="entry name" value="T2SS_GspM"/>
</dbReference>
<sequence>MNPNLNALNEKFAGFWAARNPRERNLLAAALVVIVLGLVYALLIDPALGGRKDMEKKLPALREQAAEVQSLSKEAGALASKAAAPAPAITRESIESSLNSRGLKPQNVALTGDLAKVQLNGASFSSLIDWLAEIQKSARLSVVDANVEAQAKADTVNAALTLRQQRSESAQ</sequence>
<keyword evidence="9 10" id="KW-0472">Membrane</keyword>
<keyword evidence="7" id="KW-0653">Protein transport</keyword>
<evidence type="ECO:0000313" key="11">
    <source>
        <dbReference type="EMBL" id="KIF82966.1"/>
    </source>
</evidence>
<evidence type="ECO:0000256" key="7">
    <source>
        <dbReference type="ARBA" id="ARBA00022927"/>
    </source>
</evidence>
<dbReference type="SUPFAM" id="SSF103054">
    <property type="entry name" value="General secretion pathway protein M, EpsM"/>
    <property type="match status" value="1"/>
</dbReference>
<reference evidence="11 12" key="1">
    <citation type="submission" date="2014-12" db="EMBL/GenBank/DDBJ databases">
        <title>Denitrispirillum autotrophicum gen. nov., sp. nov., Denitrifying, Facultatively Autotrophic Bacteria Isolated from Rice Paddy Soil.</title>
        <authorList>
            <person name="Ishii S."/>
            <person name="Ashida N."/>
            <person name="Ohno H."/>
            <person name="Otsuka S."/>
            <person name="Yokota A."/>
            <person name="Senoo K."/>
        </authorList>
    </citation>
    <scope>NUCLEOTIDE SEQUENCE [LARGE SCALE GENOMIC DNA]</scope>
    <source>
        <strain evidence="11 12">TSA66</strain>
    </source>
</reference>
<evidence type="ECO:0000313" key="12">
    <source>
        <dbReference type="Proteomes" id="UP000031572"/>
    </source>
</evidence>
<protein>
    <submittedName>
        <fullName evidence="11">General secretion pathway protein GspM</fullName>
    </submittedName>
</protein>